<dbReference type="InterPro" id="IPR050268">
    <property type="entry name" value="NADH-dep_flavin_reductase"/>
</dbReference>
<gene>
    <name evidence="4" type="ORF">GCM10022236_47720</name>
</gene>
<evidence type="ECO:0000313" key="5">
    <source>
        <dbReference type="Proteomes" id="UP001501490"/>
    </source>
</evidence>
<sequence length="186" mass="19277">MDDPSNGWARAASTGPAGAISDPAGGVDPDALRHAMSQFAAGVTVATALLDGVAHALTATAFSSVSLTPPLCLLCVGKTSRFHAAILGAGTWAVSVLSADQEPLARHFAHKGRDLLTQFDGVPHRPAPISAAPLLLGAITWLDCRTYAVHDAGDHTIVLGEVEWVADAEVGAAPLTYHRGTYHRLT</sequence>
<evidence type="ECO:0000256" key="2">
    <source>
        <dbReference type="SAM" id="MobiDB-lite"/>
    </source>
</evidence>
<evidence type="ECO:0000256" key="1">
    <source>
        <dbReference type="ARBA" id="ARBA00023002"/>
    </source>
</evidence>
<dbReference type="Proteomes" id="UP001501490">
    <property type="component" value="Unassembled WGS sequence"/>
</dbReference>
<feature type="region of interest" description="Disordered" evidence="2">
    <location>
        <begin position="1"/>
        <end position="26"/>
    </location>
</feature>
<dbReference type="SUPFAM" id="SSF50475">
    <property type="entry name" value="FMN-binding split barrel"/>
    <property type="match status" value="1"/>
</dbReference>
<dbReference type="EMBL" id="BAABAB010000050">
    <property type="protein sequence ID" value="GAA3639679.1"/>
    <property type="molecule type" value="Genomic_DNA"/>
</dbReference>
<dbReference type="InterPro" id="IPR012349">
    <property type="entry name" value="Split_barrel_FMN-bd"/>
</dbReference>
<dbReference type="InterPro" id="IPR002563">
    <property type="entry name" value="Flavin_Rdtase-like_dom"/>
</dbReference>
<reference evidence="5" key="1">
    <citation type="journal article" date="2019" name="Int. J. Syst. Evol. Microbiol.">
        <title>The Global Catalogue of Microorganisms (GCM) 10K type strain sequencing project: providing services to taxonomists for standard genome sequencing and annotation.</title>
        <authorList>
            <consortium name="The Broad Institute Genomics Platform"/>
            <consortium name="The Broad Institute Genome Sequencing Center for Infectious Disease"/>
            <person name="Wu L."/>
            <person name="Ma J."/>
        </authorList>
    </citation>
    <scope>NUCLEOTIDE SEQUENCE [LARGE SCALE GENOMIC DNA]</scope>
    <source>
        <strain evidence="5">JCM 16929</strain>
    </source>
</reference>
<evidence type="ECO:0000259" key="3">
    <source>
        <dbReference type="SMART" id="SM00903"/>
    </source>
</evidence>
<proteinExistence type="predicted"/>
<dbReference type="Gene3D" id="2.30.110.10">
    <property type="entry name" value="Electron Transport, Fmn-binding Protein, Chain A"/>
    <property type="match status" value="1"/>
</dbReference>
<protein>
    <submittedName>
        <fullName evidence="4">Flavin reductase family protein</fullName>
    </submittedName>
</protein>
<comment type="caution">
    <text evidence="4">The sequence shown here is derived from an EMBL/GenBank/DDBJ whole genome shotgun (WGS) entry which is preliminary data.</text>
</comment>
<evidence type="ECO:0000313" key="4">
    <source>
        <dbReference type="EMBL" id="GAA3639679.1"/>
    </source>
</evidence>
<name>A0ABP7AU55_9ACTN</name>
<keyword evidence="1" id="KW-0560">Oxidoreductase</keyword>
<dbReference type="RefSeq" id="WP_344809352.1">
    <property type="nucleotide sequence ID" value="NZ_BAABAB010000050.1"/>
</dbReference>
<keyword evidence="5" id="KW-1185">Reference proteome</keyword>
<feature type="domain" description="Flavin reductase like" evidence="3">
    <location>
        <begin position="36"/>
        <end position="184"/>
    </location>
</feature>
<dbReference type="PANTHER" id="PTHR30466:SF1">
    <property type="entry name" value="FMN REDUCTASE (NADH) RUTF"/>
    <property type="match status" value="1"/>
</dbReference>
<accession>A0ABP7AU55</accession>
<organism evidence="4 5">
    <name type="scientific">Microlunatus ginsengisoli</name>
    <dbReference type="NCBI Taxonomy" id="363863"/>
    <lineage>
        <taxon>Bacteria</taxon>
        <taxon>Bacillati</taxon>
        <taxon>Actinomycetota</taxon>
        <taxon>Actinomycetes</taxon>
        <taxon>Propionibacteriales</taxon>
        <taxon>Propionibacteriaceae</taxon>
        <taxon>Microlunatus</taxon>
    </lineage>
</organism>
<dbReference type="PANTHER" id="PTHR30466">
    <property type="entry name" value="FLAVIN REDUCTASE"/>
    <property type="match status" value="1"/>
</dbReference>
<dbReference type="SMART" id="SM00903">
    <property type="entry name" value="Flavin_Reduct"/>
    <property type="match status" value="1"/>
</dbReference>
<dbReference type="Pfam" id="PF01613">
    <property type="entry name" value="Flavin_Reduct"/>
    <property type="match status" value="1"/>
</dbReference>